<dbReference type="CDD" id="cd05931">
    <property type="entry name" value="FAAL"/>
    <property type="match status" value="1"/>
</dbReference>
<dbReference type="Pfam" id="PF23024">
    <property type="entry name" value="AMP-dom_DIP2-like"/>
    <property type="match status" value="1"/>
</dbReference>
<dbReference type="PANTHER" id="PTHR22754:SF32">
    <property type="entry name" value="DISCO-INTERACTING PROTEIN 2"/>
    <property type="match status" value="1"/>
</dbReference>
<dbReference type="RefSeq" id="WP_113630374.1">
    <property type="nucleotide sequence ID" value="NZ_QHCV01000020.1"/>
</dbReference>
<comment type="caution">
    <text evidence="7">The sequence shown here is derived from an EMBL/GenBank/DDBJ whole genome shotgun (WGS) entry which is preliminary data.</text>
</comment>
<feature type="domain" description="AMP-dependent synthetase/ligase" evidence="5">
    <location>
        <begin position="58"/>
        <end position="451"/>
    </location>
</feature>
<reference evidence="7 8" key="1">
    <citation type="journal article" date="2018" name="Syst. Appl. Microbiol.">
        <title>Corynebacterium heidelbergense sp. nov., isolated from the preen glands of Egyptian geese (Alopochen aegyptiacus).</title>
        <authorList>
            <person name="Braun M.S."/>
            <person name="Wang E."/>
            <person name="Zimmermann S."/>
            <person name="Wink M."/>
        </authorList>
    </citation>
    <scope>NUCLEOTIDE SEQUENCE [LARGE SCALE GENOMIC DNA]</scope>
    <source>
        <strain evidence="7 8">647</strain>
    </source>
</reference>
<evidence type="ECO:0000256" key="4">
    <source>
        <dbReference type="ARBA" id="ARBA00023098"/>
    </source>
</evidence>
<dbReference type="AlphaFoldDB" id="A0A364V769"/>
<name>A0A364V769_9CORY</name>
<dbReference type="FunFam" id="3.40.50.12780:FF:000013">
    <property type="entry name" value="Long-chain-fatty-acid--AMP ligase FadD32"/>
    <property type="match status" value="1"/>
</dbReference>
<dbReference type="Gene3D" id="3.40.50.12780">
    <property type="entry name" value="N-terminal domain of ligase-like"/>
    <property type="match status" value="1"/>
</dbReference>
<proteinExistence type="inferred from homology"/>
<feature type="domain" description="AMP-binding enzyme C-terminal" evidence="6">
    <location>
        <begin position="507"/>
        <end position="617"/>
    </location>
</feature>
<keyword evidence="2" id="KW-0436">Ligase</keyword>
<evidence type="ECO:0000259" key="5">
    <source>
        <dbReference type="Pfam" id="PF00501"/>
    </source>
</evidence>
<dbReference type="SUPFAM" id="SSF56801">
    <property type="entry name" value="Acetyl-CoA synthetase-like"/>
    <property type="match status" value="1"/>
</dbReference>
<dbReference type="InterPro" id="IPR000873">
    <property type="entry name" value="AMP-dep_synth/lig_dom"/>
</dbReference>
<dbReference type="GO" id="GO:0006633">
    <property type="term" value="P:fatty acid biosynthetic process"/>
    <property type="evidence" value="ECO:0007669"/>
    <property type="project" value="TreeGrafter"/>
</dbReference>
<organism evidence="7 8">
    <name type="scientific">Corynebacterium heidelbergense</name>
    <dbReference type="NCBI Taxonomy" id="2055947"/>
    <lineage>
        <taxon>Bacteria</taxon>
        <taxon>Bacillati</taxon>
        <taxon>Actinomycetota</taxon>
        <taxon>Actinomycetes</taxon>
        <taxon>Mycobacteriales</taxon>
        <taxon>Corynebacteriaceae</taxon>
        <taxon>Corynebacterium</taxon>
    </lineage>
</organism>
<dbReference type="GO" id="GO:0016874">
    <property type="term" value="F:ligase activity"/>
    <property type="evidence" value="ECO:0007669"/>
    <property type="project" value="UniProtKB-KW"/>
</dbReference>
<evidence type="ECO:0000256" key="2">
    <source>
        <dbReference type="ARBA" id="ARBA00022598"/>
    </source>
</evidence>
<evidence type="ECO:0000313" key="7">
    <source>
        <dbReference type="EMBL" id="RAV32495.1"/>
    </source>
</evidence>
<dbReference type="Gene3D" id="3.30.300.30">
    <property type="match status" value="1"/>
</dbReference>
<keyword evidence="3" id="KW-0276">Fatty acid metabolism</keyword>
<dbReference type="Pfam" id="PF00501">
    <property type="entry name" value="AMP-binding"/>
    <property type="match status" value="1"/>
</dbReference>
<keyword evidence="8" id="KW-1185">Reference proteome</keyword>
<dbReference type="EMBL" id="QHCV01000020">
    <property type="protein sequence ID" value="RAV32495.1"/>
    <property type="molecule type" value="Genomic_DNA"/>
</dbReference>
<dbReference type="Proteomes" id="UP000251577">
    <property type="component" value="Unassembled WGS sequence"/>
</dbReference>
<dbReference type="InterPro" id="IPR040097">
    <property type="entry name" value="FAAL/FAAC"/>
</dbReference>
<protein>
    <submittedName>
        <fullName evidence="7">Acyl-CoA synthase</fullName>
    </submittedName>
</protein>
<gene>
    <name evidence="7" type="ORF">DLJ54_03100</name>
</gene>
<accession>A0A364V769</accession>
<evidence type="ECO:0000256" key="1">
    <source>
        <dbReference type="ARBA" id="ARBA00006432"/>
    </source>
</evidence>
<evidence type="ECO:0000259" key="6">
    <source>
        <dbReference type="Pfam" id="PF23024"/>
    </source>
</evidence>
<dbReference type="InterPro" id="IPR025110">
    <property type="entry name" value="AMP-bd_C"/>
</dbReference>
<dbReference type="GO" id="GO:0071766">
    <property type="term" value="P:Actinobacterium-type cell wall biogenesis"/>
    <property type="evidence" value="ECO:0007669"/>
    <property type="project" value="UniProtKB-ARBA"/>
</dbReference>
<dbReference type="InterPro" id="IPR045851">
    <property type="entry name" value="AMP-bd_C_sf"/>
</dbReference>
<comment type="similarity">
    <text evidence="1">Belongs to the ATP-dependent AMP-binding enzyme family.</text>
</comment>
<keyword evidence="4" id="KW-0443">Lipid metabolism</keyword>
<evidence type="ECO:0000256" key="3">
    <source>
        <dbReference type="ARBA" id="ARBA00022832"/>
    </source>
</evidence>
<sequence length="618" mass="67643">MDISAAMGQFYDEKGNIAVPDQLTLSGMCEMLYTVAQMEGTVDSPLIRYWDFSNSRDGELRVYTRQEVNTRIKAVCVRLQQVAERGERVAILANNSPEYVFAFLGAIYAKMVPVPLYDPAEPGHADHLGAVLGSAQPSIVLTNQRSARAVRSFFADRPAGQRPRVVLVDALPDSLAEEWVNPMMAMLADPESAPKASDIAFLQYTSGSTRTPAGVILTHRSIVTNVLQIFSCIQLVPPLRLSTWLPLHHDMGIIIAAFVTILGLPFDLMSPRDFIQDPTRWVRQLRRLYDEEHVYTVVPNFSLELASRYANPAEVEELKDLDLSGVEGLINGSEPVTRASVNRFLEVFEPCGFRRDAMRPSYGLAEASLIVTTPQTDARPVLAWLDREELAQGKARKVEPEAEGGLPLISVGQVCAPQVMAIVDPNTGEELPDGTVGEVWARGDNMAVGYLDREEETEATFHNTLPMDKRLTDGSRAGDAPEDTWLRTGDLAVVVDGETYITGRLKDLIIVAGRNHYPQDLEATAEAATDQVARGVIAAFAVPGKDVEELVIVAERDETADPAQDEEAKTAIRAAVSKTHGVQPADVRIVSTGGIPRSSAHKIARRVAAKAYTQGKFD</sequence>
<dbReference type="InterPro" id="IPR042099">
    <property type="entry name" value="ANL_N_sf"/>
</dbReference>
<dbReference type="PANTHER" id="PTHR22754">
    <property type="entry name" value="DISCO-INTERACTING PROTEIN 2 DIP2 -RELATED"/>
    <property type="match status" value="1"/>
</dbReference>
<evidence type="ECO:0000313" key="8">
    <source>
        <dbReference type="Proteomes" id="UP000251577"/>
    </source>
</evidence>
<dbReference type="NCBIfam" id="NF040633">
    <property type="entry name" value="FadD32_Coryne"/>
    <property type="match status" value="1"/>
</dbReference>
<dbReference type="GO" id="GO:0070566">
    <property type="term" value="F:adenylyltransferase activity"/>
    <property type="evidence" value="ECO:0007669"/>
    <property type="project" value="TreeGrafter"/>
</dbReference>
<dbReference type="GO" id="GO:0005886">
    <property type="term" value="C:plasma membrane"/>
    <property type="evidence" value="ECO:0007669"/>
    <property type="project" value="TreeGrafter"/>
</dbReference>